<dbReference type="InterPro" id="IPR036097">
    <property type="entry name" value="HisK_dim/P_sf"/>
</dbReference>
<evidence type="ECO:0000259" key="5">
    <source>
        <dbReference type="PROSITE" id="PS50112"/>
    </source>
</evidence>
<dbReference type="SUPFAM" id="SSF47384">
    <property type="entry name" value="Homodimeric domain of signal transducing histidine kinase"/>
    <property type="match status" value="1"/>
</dbReference>
<dbReference type="Gene3D" id="3.30.565.10">
    <property type="entry name" value="Histidine kinase-like ATPase, C-terminal domain"/>
    <property type="match status" value="1"/>
</dbReference>
<dbReference type="CDD" id="cd00130">
    <property type="entry name" value="PAS"/>
    <property type="match status" value="1"/>
</dbReference>
<protein>
    <recommendedName>
        <fullName evidence="2">histidine kinase</fullName>
        <ecNumber evidence="2">2.7.13.3</ecNumber>
    </recommendedName>
</protein>
<dbReference type="PANTHER" id="PTHR43065:SF42">
    <property type="entry name" value="TWO-COMPONENT SENSOR PPRA"/>
    <property type="match status" value="1"/>
</dbReference>
<dbReference type="Proteomes" id="UP000295096">
    <property type="component" value="Unassembled WGS sequence"/>
</dbReference>
<dbReference type="SMART" id="SM00091">
    <property type="entry name" value="PAS"/>
    <property type="match status" value="1"/>
</dbReference>
<dbReference type="CDD" id="cd12915">
    <property type="entry name" value="PDC2_DGC_like"/>
    <property type="match status" value="1"/>
</dbReference>
<dbReference type="OrthoDB" id="9796100at2"/>
<evidence type="ECO:0000256" key="3">
    <source>
        <dbReference type="SAM" id="Phobius"/>
    </source>
</evidence>
<dbReference type="InterPro" id="IPR003594">
    <property type="entry name" value="HATPase_dom"/>
</dbReference>
<proteinExistence type="predicted"/>
<feature type="domain" description="PAS" evidence="5">
    <location>
        <begin position="348"/>
        <end position="418"/>
    </location>
</feature>
<dbReference type="PROSITE" id="PS50112">
    <property type="entry name" value="PAS"/>
    <property type="match status" value="1"/>
</dbReference>
<dbReference type="InterPro" id="IPR005467">
    <property type="entry name" value="His_kinase_dom"/>
</dbReference>
<keyword evidence="3" id="KW-1133">Transmembrane helix</keyword>
<dbReference type="InterPro" id="IPR054327">
    <property type="entry name" value="His-kinase-like_sensor"/>
</dbReference>
<evidence type="ECO:0000313" key="6">
    <source>
        <dbReference type="EMBL" id="TDH59085.1"/>
    </source>
</evidence>
<sequence length="669" mass="73285">MMRGAMSSPDTPVSAAERPLRLLLAAVVLVPALVFAGAALVSYQQHFAEAWARLSRGVDILYEQSAKVFETLDLVAGRVDDILADLPNEEIWAREGEFHNRTKAIAASLEQVQFVLVVNEQGHPLVFSALFPTDRSTDYSGRDYFEALKDSTASSEQTFVSAVLQGRLRANNTTFLIAKRRGGQFQETSEAVAQPESFRGLIAISTKPTYFIEQFRQIAGHDLDTVTLLRADGAVLARYPGAVDVAARLSSTSTFMISIAQNPQQGAYETVSGVDNIRRLYVYRRLPHHPVYVTAGIDRATVLAEWRGSLARYLLFGLPATGALVLLALTALRRTRGEAVAVRQLAERTRELDRVWRTSRDLFAVGSLDGVLRSANPAWSKTLGFPLDEIAGQTFDTFVHLDEIPTVKRAIEHLASGKVVRDLDVRLRAKSGSEYWFSWTWVPEGDTFYASGRDITDRRQLSDQLRQAQKMEAVGQLTGGIAHDFNNMLGVVIGSLDLLGRRLGTTDARARRYIDAATEGARRAAVLTQRLLAFSRQQPLRPEPIDANKLVAGMADLLQRSLGAGIRLETVLAGGLWRTHADPNGLENVILNLAVNARDAMPEGGRLTIETGNAHLDDRYAAAHFGVSPGQYVLIAVTDSGPGMSAEVVAKAFDPFFTTKEVGKSLNAK</sequence>
<dbReference type="SUPFAM" id="SSF55874">
    <property type="entry name" value="ATPase domain of HSP90 chaperone/DNA topoisomerase II/histidine kinase"/>
    <property type="match status" value="1"/>
</dbReference>
<dbReference type="NCBIfam" id="TIGR00229">
    <property type="entry name" value="sensory_box"/>
    <property type="match status" value="1"/>
</dbReference>
<keyword evidence="3" id="KW-0472">Membrane</keyword>
<evidence type="ECO:0000256" key="1">
    <source>
        <dbReference type="ARBA" id="ARBA00000085"/>
    </source>
</evidence>
<evidence type="ECO:0000256" key="2">
    <source>
        <dbReference type="ARBA" id="ARBA00012438"/>
    </source>
</evidence>
<organism evidence="6 7">
    <name type="scientific">Dankookia rubra</name>
    <dbReference type="NCBI Taxonomy" id="1442381"/>
    <lineage>
        <taxon>Bacteria</taxon>
        <taxon>Pseudomonadati</taxon>
        <taxon>Pseudomonadota</taxon>
        <taxon>Alphaproteobacteria</taxon>
        <taxon>Acetobacterales</taxon>
        <taxon>Roseomonadaceae</taxon>
        <taxon>Dankookia</taxon>
    </lineage>
</organism>
<feature type="domain" description="Histidine kinase" evidence="4">
    <location>
        <begin position="480"/>
        <end position="669"/>
    </location>
</feature>
<reference evidence="6 7" key="1">
    <citation type="journal article" date="2016" name="J. Microbiol.">
        <title>Dankookia rubra gen. nov., sp. nov., an alphaproteobacterium isolated from sediment of a shallow stream.</title>
        <authorList>
            <person name="Kim W.H."/>
            <person name="Kim D.H."/>
            <person name="Kang K."/>
            <person name="Ahn T.Y."/>
        </authorList>
    </citation>
    <scope>NUCLEOTIDE SEQUENCE [LARGE SCALE GENOMIC DNA]</scope>
    <source>
        <strain evidence="6 7">JCM30602</strain>
    </source>
</reference>
<dbReference type="GO" id="GO:0000155">
    <property type="term" value="F:phosphorelay sensor kinase activity"/>
    <property type="evidence" value="ECO:0007669"/>
    <property type="project" value="InterPro"/>
</dbReference>
<dbReference type="InterPro" id="IPR035965">
    <property type="entry name" value="PAS-like_dom_sf"/>
</dbReference>
<dbReference type="Pfam" id="PF02518">
    <property type="entry name" value="HATPase_c"/>
    <property type="match status" value="1"/>
</dbReference>
<comment type="catalytic activity">
    <reaction evidence="1">
        <text>ATP + protein L-histidine = ADP + protein N-phospho-L-histidine.</text>
        <dbReference type="EC" id="2.7.13.3"/>
    </reaction>
</comment>
<evidence type="ECO:0000259" key="4">
    <source>
        <dbReference type="PROSITE" id="PS50109"/>
    </source>
</evidence>
<keyword evidence="3" id="KW-0812">Transmembrane</keyword>
<dbReference type="InterPro" id="IPR036890">
    <property type="entry name" value="HATPase_C_sf"/>
</dbReference>
<accession>A0A4V6PK99</accession>
<dbReference type="Pfam" id="PF08448">
    <property type="entry name" value="PAS_4"/>
    <property type="match status" value="1"/>
</dbReference>
<dbReference type="SMART" id="SM00388">
    <property type="entry name" value="HisKA"/>
    <property type="match status" value="1"/>
</dbReference>
<comment type="caution">
    <text evidence="6">The sequence shown here is derived from an EMBL/GenBank/DDBJ whole genome shotgun (WGS) entry which is preliminary data.</text>
</comment>
<evidence type="ECO:0000313" key="7">
    <source>
        <dbReference type="Proteomes" id="UP000295096"/>
    </source>
</evidence>
<dbReference type="Gene3D" id="3.30.450.20">
    <property type="entry name" value="PAS domain"/>
    <property type="match status" value="3"/>
</dbReference>
<gene>
    <name evidence="6" type="ORF">E2C06_29110</name>
</gene>
<keyword evidence="7" id="KW-1185">Reference proteome</keyword>
<dbReference type="InterPro" id="IPR000014">
    <property type="entry name" value="PAS"/>
</dbReference>
<dbReference type="Pfam" id="PF00512">
    <property type="entry name" value="HisKA"/>
    <property type="match status" value="1"/>
</dbReference>
<dbReference type="Gene3D" id="1.10.287.130">
    <property type="match status" value="1"/>
</dbReference>
<dbReference type="SUPFAM" id="SSF55785">
    <property type="entry name" value="PYP-like sensor domain (PAS domain)"/>
    <property type="match status" value="1"/>
</dbReference>
<dbReference type="InterPro" id="IPR013656">
    <property type="entry name" value="PAS_4"/>
</dbReference>
<dbReference type="EMBL" id="SMSJ01000081">
    <property type="protein sequence ID" value="TDH59085.1"/>
    <property type="molecule type" value="Genomic_DNA"/>
</dbReference>
<dbReference type="Pfam" id="PF22588">
    <property type="entry name" value="dCache_1_like"/>
    <property type="match status" value="1"/>
</dbReference>
<dbReference type="InterPro" id="IPR003661">
    <property type="entry name" value="HisK_dim/P_dom"/>
</dbReference>
<dbReference type="PANTHER" id="PTHR43065">
    <property type="entry name" value="SENSOR HISTIDINE KINASE"/>
    <property type="match status" value="1"/>
</dbReference>
<dbReference type="PROSITE" id="PS50109">
    <property type="entry name" value="HIS_KIN"/>
    <property type="match status" value="1"/>
</dbReference>
<dbReference type="EC" id="2.7.13.3" evidence="2"/>
<feature type="transmembrane region" description="Helical" evidence="3">
    <location>
        <begin position="20"/>
        <end position="43"/>
    </location>
</feature>
<dbReference type="AlphaFoldDB" id="A0A4V6PK99"/>
<name>A0A4V6PK99_9PROT</name>